<evidence type="ECO:0000313" key="2">
    <source>
        <dbReference type="EMBL" id="OJZ85854.1"/>
    </source>
</evidence>
<dbReference type="VEuPathDB" id="FungiDB:ASPFODRAFT_46916"/>
<dbReference type="Proteomes" id="UP000184063">
    <property type="component" value="Unassembled WGS sequence"/>
</dbReference>
<reference evidence="3" key="1">
    <citation type="journal article" date="2017" name="Genome Biol.">
        <title>Comparative genomics reveals high biological diversity and specific adaptations in the industrially and medically important fungal genus Aspergillus.</title>
        <authorList>
            <person name="de Vries R.P."/>
            <person name="Riley R."/>
            <person name="Wiebenga A."/>
            <person name="Aguilar-Osorio G."/>
            <person name="Amillis S."/>
            <person name="Uchima C.A."/>
            <person name="Anderluh G."/>
            <person name="Asadollahi M."/>
            <person name="Askin M."/>
            <person name="Barry K."/>
            <person name="Battaglia E."/>
            <person name="Bayram O."/>
            <person name="Benocci T."/>
            <person name="Braus-Stromeyer S.A."/>
            <person name="Caldana C."/>
            <person name="Canovas D."/>
            <person name="Cerqueira G.C."/>
            <person name="Chen F."/>
            <person name="Chen W."/>
            <person name="Choi C."/>
            <person name="Clum A."/>
            <person name="Dos Santos R.A."/>
            <person name="Damasio A.R."/>
            <person name="Diallinas G."/>
            <person name="Emri T."/>
            <person name="Fekete E."/>
            <person name="Flipphi M."/>
            <person name="Freyberg S."/>
            <person name="Gallo A."/>
            <person name="Gournas C."/>
            <person name="Habgood R."/>
            <person name="Hainaut M."/>
            <person name="Harispe M.L."/>
            <person name="Henrissat B."/>
            <person name="Hilden K.S."/>
            <person name="Hope R."/>
            <person name="Hossain A."/>
            <person name="Karabika E."/>
            <person name="Karaffa L."/>
            <person name="Karanyi Z."/>
            <person name="Krasevec N."/>
            <person name="Kuo A."/>
            <person name="Kusch H."/>
            <person name="LaButti K."/>
            <person name="Lagendijk E.L."/>
            <person name="Lapidus A."/>
            <person name="Levasseur A."/>
            <person name="Lindquist E."/>
            <person name="Lipzen A."/>
            <person name="Logrieco A.F."/>
            <person name="MacCabe A."/>
            <person name="Maekelae M.R."/>
            <person name="Malavazi I."/>
            <person name="Melin P."/>
            <person name="Meyer V."/>
            <person name="Mielnichuk N."/>
            <person name="Miskei M."/>
            <person name="Molnar A.P."/>
            <person name="Mule G."/>
            <person name="Ngan C.Y."/>
            <person name="Orejas M."/>
            <person name="Orosz E."/>
            <person name="Ouedraogo J.P."/>
            <person name="Overkamp K.M."/>
            <person name="Park H.-S."/>
            <person name="Perrone G."/>
            <person name="Piumi F."/>
            <person name="Punt P.J."/>
            <person name="Ram A.F."/>
            <person name="Ramon A."/>
            <person name="Rauscher S."/>
            <person name="Record E."/>
            <person name="Riano-Pachon D.M."/>
            <person name="Robert V."/>
            <person name="Roehrig J."/>
            <person name="Ruller R."/>
            <person name="Salamov A."/>
            <person name="Salih N.S."/>
            <person name="Samson R.A."/>
            <person name="Sandor E."/>
            <person name="Sanguinetti M."/>
            <person name="Schuetze T."/>
            <person name="Sepcic K."/>
            <person name="Shelest E."/>
            <person name="Sherlock G."/>
            <person name="Sophianopoulou V."/>
            <person name="Squina F.M."/>
            <person name="Sun H."/>
            <person name="Susca A."/>
            <person name="Todd R.B."/>
            <person name="Tsang A."/>
            <person name="Unkles S.E."/>
            <person name="van de Wiele N."/>
            <person name="van Rossen-Uffink D."/>
            <person name="Oliveira J.V."/>
            <person name="Vesth T.C."/>
            <person name="Visser J."/>
            <person name="Yu J.-H."/>
            <person name="Zhou M."/>
            <person name="Andersen M.R."/>
            <person name="Archer D.B."/>
            <person name="Baker S.E."/>
            <person name="Benoit I."/>
            <person name="Brakhage A.A."/>
            <person name="Braus G.H."/>
            <person name="Fischer R."/>
            <person name="Frisvad J.C."/>
            <person name="Goldman G.H."/>
            <person name="Houbraken J."/>
            <person name="Oakley B."/>
            <person name="Pocsi I."/>
            <person name="Scazzocchio C."/>
            <person name="Seiboth B."/>
            <person name="vanKuyk P.A."/>
            <person name="Wortman J."/>
            <person name="Dyer P.S."/>
            <person name="Grigoriev I.V."/>
        </authorList>
    </citation>
    <scope>NUCLEOTIDE SEQUENCE [LARGE SCALE GENOMIC DNA]</scope>
    <source>
        <strain evidence="3">CBS 106.47</strain>
    </source>
</reference>
<gene>
    <name evidence="2" type="ORF">ASPFODRAFT_46916</name>
</gene>
<evidence type="ECO:0000313" key="3">
    <source>
        <dbReference type="Proteomes" id="UP000184063"/>
    </source>
</evidence>
<feature type="compositionally biased region" description="Basic and acidic residues" evidence="1">
    <location>
        <begin position="18"/>
        <end position="46"/>
    </location>
</feature>
<dbReference type="AlphaFoldDB" id="A0A1M3TGE5"/>
<dbReference type="EMBL" id="KV878242">
    <property type="protein sequence ID" value="OJZ85854.1"/>
    <property type="molecule type" value="Genomic_DNA"/>
</dbReference>
<feature type="region of interest" description="Disordered" evidence="1">
    <location>
        <begin position="1"/>
        <end position="73"/>
    </location>
</feature>
<name>A0A1M3TGE5_ASPLC</name>
<evidence type="ECO:0000256" key="1">
    <source>
        <dbReference type="SAM" id="MobiDB-lite"/>
    </source>
</evidence>
<organism evidence="2 3">
    <name type="scientific">Aspergillus luchuensis (strain CBS 106.47)</name>
    <dbReference type="NCBI Taxonomy" id="1137211"/>
    <lineage>
        <taxon>Eukaryota</taxon>
        <taxon>Fungi</taxon>
        <taxon>Dikarya</taxon>
        <taxon>Ascomycota</taxon>
        <taxon>Pezizomycotina</taxon>
        <taxon>Eurotiomycetes</taxon>
        <taxon>Eurotiomycetidae</taxon>
        <taxon>Eurotiales</taxon>
        <taxon>Aspergillaceae</taxon>
        <taxon>Aspergillus</taxon>
        <taxon>Aspergillus subgen. Circumdati</taxon>
    </lineage>
</organism>
<protein>
    <submittedName>
        <fullName evidence="2">Uncharacterized protein</fullName>
    </submittedName>
</protein>
<proteinExistence type="predicted"/>
<sequence>MGVGGQEAVNHTPVRVGCRKEAADAAEEGGKKAKSKREMGNKKKETVEEEVEARQRGRRKKQLGTVRDGRERERERTWIPIGAVTWRGELPITRQRQERDD</sequence>
<accession>A0A1M3TGE5</accession>